<keyword evidence="6" id="KW-1185">Reference proteome</keyword>
<dbReference type="OrthoDB" id="10000533at2759"/>
<keyword evidence="3" id="KW-0560">Oxidoreductase</keyword>
<gene>
    <name evidence="5" type="ORF">EJ04DRAFT_572557</name>
</gene>
<dbReference type="InterPro" id="IPR051609">
    <property type="entry name" value="NmrA/Isoflavone_reductase-like"/>
</dbReference>
<dbReference type="AlphaFoldDB" id="A0A9P4V8E5"/>
<evidence type="ECO:0000256" key="2">
    <source>
        <dbReference type="ARBA" id="ARBA00022857"/>
    </source>
</evidence>
<evidence type="ECO:0000256" key="3">
    <source>
        <dbReference type="ARBA" id="ARBA00023002"/>
    </source>
</evidence>
<dbReference type="Proteomes" id="UP000799444">
    <property type="component" value="Unassembled WGS sequence"/>
</dbReference>
<dbReference type="PANTHER" id="PTHR47706:SF4">
    <property type="entry name" value="NMRA-LIKE DOMAIN-CONTAINING PROTEIN"/>
    <property type="match status" value="1"/>
</dbReference>
<dbReference type="GO" id="GO:0016491">
    <property type="term" value="F:oxidoreductase activity"/>
    <property type="evidence" value="ECO:0007669"/>
    <property type="project" value="UniProtKB-KW"/>
</dbReference>
<protein>
    <submittedName>
        <fullName evidence="5">NAD(P)-binding protein</fullName>
    </submittedName>
</protein>
<proteinExistence type="inferred from homology"/>
<dbReference type="Pfam" id="PF05368">
    <property type="entry name" value="NmrA"/>
    <property type="match status" value="1"/>
</dbReference>
<sequence length="344" mass="38043">MRGRLLSFGLNFTNPISIKSQLCKLEKMITIAIAGGTSLGLGRSIVRAAKSYPSQLQPIVLGRKSSQTPAWLEQEGVEVRKVDYADENSLVEALKGVHTVLSVLLAKDGTWASTQISLLNASLRAGVSRFAPAEWGCGTRASARIEMLAPTVEVMNACREAKEQNPGFEYAGFHLGLFMNYLGYGARKGEEEALNGLNDSWVFVWDVKGMKAAIPLTKEGKVPKVSMMEIGDAGKFAVAACLLPKGQWQEDFSMVGDTVALDEVVKIVEQVRGKKMDVTFRSYEQVVEEMDKEEIVYPNKFWGELEEMQCRDLVGEGIMEPILNNRCPDVKPMTVKDYVGKFWS</sequence>
<dbReference type="SUPFAM" id="SSF51735">
    <property type="entry name" value="NAD(P)-binding Rossmann-fold domains"/>
    <property type="match status" value="1"/>
</dbReference>
<evidence type="ECO:0000259" key="4">
    <source>
        <dbReference type="Pfam" id="PF05368"/>
    </source>
</evidence>
<dbReference type="EMBL" id="ML996101">
    <property type="protein sequence ID" value="KAF2740278.1"/>
    <property type="molecule type" value="Genomic_DNA"/>
</dbReference>
<evidence type="ECO:0000313" key="6">
    <source>
        <dbReference type="Proteomes" id="UP000799444"/>
    </source>
</evidence>
<dbReference type="Gene3D" id="3.90.25.10">
    <property type="entry name" value="UDP-galactose 4-epimerase, domain 1"/>
    <property type="match status" value="1"/>
</dbReference>
<evidence type="ECO:0000313" key="5">
    <source>
        <dbReference type="EMBL" id="KAF2740278.1"/>
    </source>
</evidence>
<comment type="caution">
    <text evidence="5">The sequence shown here is derived from an EMBL/GenBank/DDBJ whole genome shotgun (WGS) entry which is preliminary data.</text>
</comment>
<evidence type="ECO:0000256" key="1">
    <source>
        <dbReference type="ARBA" id="ARBA00005725"/>
    </source>
</evidence>
<name>A0A9P4V8E5_9PLEO</name>
<reference evidence="5" key="1">
    <citation type="journal article" date="2020" name="Stud. Mycol.">
        <title>101 Dothideomycetes genomes: a test case for predicting lifestyles and emergence of pathogens.</title>
        <authorList>
            <person name="Haridas S."/>
            <person name="Albert R."/>
            <person name="Binder M."/>
            <person name="Bloem J."/>
            <person name="Labutti K."/>
            <person name="Salamov A."/>
            <person name="Andreopoulos B."/>
            <person name="Baker S."/>
            <person name="Barry K."/>
            <person name="Bills G."/>
            <person name="Bluhm B."/>
            <person name="Cannon C."/>
            <person name="Castanera R."/>
            <person name="Culley D."/>
            <person name="Daum C."/>
            <person name="Ezra D."/>
            <person name="Gonzalez J."/>
            <person name="Henrissat B."/>
            <person name="Kuo A."/>
            <person name="Liang C."/>
            <person name="Lipzen A."/>
            <person name="Lutzoni F."/>
            <person name="Magnuson J."/>
            <person name="Mondo S."/>
            <person name="Nolan M."/>
            <person name="Ohm R."/>
            <person name="Pangilinan J."/>
            <person name="Park H.-J."/>
            <person name="Ramirez L."/>
            <person name="Alfaro M."/>
            <person name="Sun H."/>
            <person name="Tritt A."/>
            <person name="Yoshinaga Y."/>
            <person name="Zwiers L.-H."/>
            <person name="Turgeon B."/>
            <person name="Goodwin S."/>
            <person name="Spatafora J."/>
            <person name="Crous P."/>
            <person name="Grigoriev I."/>
        </authorList>
    </citation>
    <scope>NUCLEOTIDE SEQUENCE</scope>
    <source>
        <strain evidence="5">CBS 125425</strain>
    </source>
</reference>
<dbReference type="PANTHER" id="PTHR47706">
    <property type="entry name" value="NMRA-LIKE FAMILY PROTEIN"/>
    <property type="match status" value="1"/>
</dbReference>
<dbReference type="Gene3D" id="3.40.50.720">
    <property type="entry name" value="NAD(P)-binding Rossmann-like Domain"/>
    <property type="match status" value="1"/>
</dbReference>
<feature type="domain" description="NmrA-like" evidence="4">
    <location>
        <begin position="30"/>
        <end position="309"/>
    </location>
</feature>
<accession>A0A9P4V8E5</accession>
<organism evidence="5 6">
    <name type="scientific">Polyplosphaeria fusca</name>
    <dbReference type="NCBI Taxonomy" id="682080"/>
    <lineage>
        <taxon>Eukaryota</taxon>
        <taxon>Fungi</taxon>
        <taxon>Dikarya</taxon>
        <taxon>Ascomycota</taxon>
        <taxon>Pezizomycotina</taxon>
        <taxon>Dothideomycetes</taxon>
        <taxon>Pleosporomycetidae</taxon>
        <taxon>Pleosporales</taxon>
        <taxon>Tetraplosphaeriaceae</taxon>
        <taxon>Polyplosphaeria</taxon>
    </lineage>
</organism>
<dbReference type="InterPro" id="IPR036291">
    <property type="entry name" value="NAD(P)-bd_dom_sf"/>
</dbReference>
<comment type="similarity">
    <text evidence="1">Belongs to the NmrA-type oxidoreductase family. Isoflavone reductase subfamily.</text>
</comment>
<keyword evidence="2" id="KW-0521">NADP</keyword>
<dbReference type="InterPro" id="IPR008030">
    <property type="entry name" value="NmrA-like"/>
</dbReference>